<dbReference type="Proteomes" id="UP000727654">
    <property type="component" value="Unassembled WGS sequence"/>
</dbReference>
<proteinExistence type="inferred from homology"/>
<keyword evidence="10" id="KW-0408">Iron</keyword>
<keyword evidence="11 13" id="KW-0472">Membrane</keyword>
<dbReference type="PANTHER" id="PTHR30529:SF7">
    <property type="entry name" value="CYTOCHROME B561 BACTERIAL_NI-HYDROGENASE DOMAIN-CONTAINING PROTEIN"/>
    <property type="match status" value="1"/>
</dbReference>
<keyword evidence="8" id="KW-0249">Electron transport</keyword>
<comment type="caution">
    <text evidence="15">The sequence shown here is derived from an EMBL/GenBank/DDBJ whole genome shotgun (WGS) entry which is preliminary data.</text>
</comment>
<evidence type="ECO:0000256" key="4">
    <source>
        <dbReference type="ARBA" id="ARBA00022475"/>
    </source>
</evidence>
<comment type="similarity">
    <text evidence="12">Belongs to the cytochrome b561 family.</text>
</comment>
<reference evidence="15 16" key="1">
    <citation type="submission" date="2021-08" db="EMBL/GenBank/DDBJ databases">
        <authorList>
            <person name="Peeters C."/>
        </authorList>
    </citation>
    <scope>NUCLEOTIDE SEQUENCE [LARGE SCALE GENOMIC DNA]</scope>
    <source>
        <strain evidence="15 16">LMG 23992</strain>
    </source>
</reference>
<evidence type="ECO:0000256" key="5">
    <source>
        <dbReference type="ARBA" id="ARBA00022617"/>
    </source>
</evidence>
<dbReference type="InterPro" id="IPR011577">
    <property type="entry name" value="Cyt_b561_bac/Ni-Hgenase"/>
</dbReference>
<feature type="transmembrane region" description="Helical" evidence="13">
    <location>
        <begin position="63"/>
        <end position="80"/>
    </location>
</feature>
<dbReference type="Pfam" id="PF01292">
    <property type="entry name" value="Ni_hydr_CYTB"/>
    <property type="match status" value="1"/>
</dbReference>
<keyword evidence="3" id="KW-0813">Transport</keyword>
<keyword evidence="5" id="KW-0349">Heme</keyword>
<accession>A0ABM8WM13</accession>
<protein>
    <submittedName>
        <fullName evidence="15">Cytochrome b561</fullName>
    </submittedName>
</protein>
<evidence type="ECO:0000256" key="3">
    <source>
        <dbReference type="ARBA" id="ARBA00022448"/>
    </source>
</evidence>
<dbReference type="InterPro" id="IPR052168">
    <property type="entry name" value="Cytochrome_b561_oxidase"/>
</dbReference>
<evidence type="ECO:0000256" key="13">
    <source>
        <dbReference type="SAM" id="Phobius"/>
    </source>
</evidence>
<evidence type="ECO:0000313" key="16">
    <source>
        <dbReference type="Proteomes" id="UP000727654"/>
    </source>
</evidence>
<evidence type="ECO:0000256" key="6">
    <source>
        <dbReference type="ARBA" id="ARBA00022692"/>
    </source>
</evidence>
<organism evidence="15 16">
    <name type="scientific">Cupriavidus laharis</name>
    <dbReference type="NCBI Taxonomy" id="151654"/>
    <lineage>
        <taxon>Bacteria</taxon>
        <taxon>Pseudomonadati</taxon>
        <taxon>Pseudomonadota</taxon>
        <taxon>Betaproteobacteria</taxon>
        <taxon>Burkholderiales</taxon>
        <taxon>Burkholderiaceae</taxon>
        <taxon>Cupriavidus</taxon>
    </lineage>
</organism>
<keyword evidence="6 13" id="KW-0812">Transmembrane</keyword>
<dbReference type="InterPro" id="IPR016174">
    <property type="entry name" value="Di-haem_cyt_TM"/>
</dbReference>
<keyword evidence="4" id="KW-1003">Cell membrane</keyword>
<feature type="transmembrane region" description="Helical" evidence="13">
    <location>
        <begin position="21"/>
        <end position="43"/>
    </location>
</feature>
<keyword evidence="9 13" id="KW-1133">Transmembrane helix</keyword>
<evidence type="ECO:0000256" key="9">
    <source>
        <dbReference type="ARBA" id="ARBA00022989"/>
    </source>
</evidence>
<evidence type="ECO:0000256" key="8">
    <source>
        <dbReference type="ARBA" id="ARBA00022982"/>
    </source>
</evidence>
<name>A0ABM8WM13_9BURK</name>
<comment type="subcellular location">
    <subcellularLocation>
        <location evidence="2">Cell membrane</location>
        <topology evidence="2">Multi-pass membrane protein</topology>
    </subcellularLocation>
</comment>
<evidence type="ECO:0000256" key="7">
    <source>
        <dbReference type="ARBA" id="ARBA00022723"/>
    </source>
</evidence>
<dbReference type="SUPFAM" id="SSF81342">
    <property type="entry name" value="Transmembrane di-heme cytochromes"/>
    <property type="match status" value="1"/>
</dbReference>
<feature type="domain" description="Cytochrome b561 bacterial/Ni-hydrogenase" evidence="14">
    <location>
        <begin position="22"/>
        <end position="192"/>
    </location>
</feature>
<comment type="cofactor">
    <cofactor evidence="1">
        <name>heme b</name>
        <dbReference type="ChEBI" id="CHEBI:60344"/>
    </cofactor>
</comment>
<evidence type="ECO:0000256" key="11">
    <source>
        <dbReference type="ARBA" id="ARBA00023136"/>
    </source>
</evidence>
<evidence type="ECO:0000256" key="12">
    <source>
        <dbReference type="ARBA" id="ARBA00037975"/>
    </source>
</evidence>
<sequence>MRHANPVGGAHSDSPATALRAYAGVQIALHWVNALLLFALFPLGYYMTSLARGTPGKAEWVNLHKSLGLTAALVIAWRITERIRRPVPPPMPGLRRWEAEVARITHCVLYMCMVVMPLSGYLGSSFNQYGTRFWGLPLPRWGWVDMTLQHLFYTVHATTSYLLLGLVVLHVAGVIKHERLDALACTQRMLPGRRDSSR</sequence>
<keyword evidence="16" id="KW-1185">Reference proteome</keyword>
<feature type="transmembrane region" description="Helical" evidence="13">
    <location>
        <begin position="101"/>
        <end position="122"/>
    </location>
</feature>
<evidence type="ECO:0000259" key="14">
    <source>
        <dbReference type="Pfam" id="PF01292"/>
    </source>
</evidence>
<dbReference type="PANTHER" id="PTHR30529">
    <property type="entry name" value="CYTOCHROME B561"/>
    <property type="match status" value="1"/>
</dbReference>
<keyword evidence="7" id="KW-0479">Metal-binding</keyword>
<evidence type="ECO:0000256" key="2">
    <source>
        <dbReference type="ARBA" id="ARBA00004651"/>
    </source>
</evidence>
<gene>
    <name evidence="15" type="primary">yceJ_1</name>
    <name evidence="15" type="ORF">LMG23992_01062</name>
</gene>
<evidence type="ECO:0000256" key="10">
    <source>
        <dbReference type="ARBA" id="ARBA00023004"/>
    </source>
</evidence>
<evidence type="ECO:0000256" key="1">
    <source>
        <dbReference type="ARBA" id="ARBA00001970"/>
    </source>
</evidence>
<dbReference type="EMBL" id="CAJZAI010000002">
    <property type="protein sequence ID" value="CAG9168232.1"/>
    <property type="molecule type" value="Genomic_DNA"/>
</dbReference>
<dbReference type="RefSeq" id="WP_224078734.1">
    <property type="nucleotide sequence ID" value="NZ_CAJZAI010000002.1"/>
</dbReference>
<evidence type="ECO:0000313" key="15">
    <source>
        <dbReference type="EMBL" id="CAG9168232.1"/>
    </source>
</evidence>
<feature type="transmembrane region" description="Helical" evidence="13">
    <location>
        <begin position="151"/>
        <end position="172"/>
    </location>
</feature>